<sequence length="333" mass="37925">MKYRTYGKTGWRVSEIGFGAWGLGGDMGPVEDGNSIKLLLSAWERGINFVDTAQMYGKGRSESVIGAALKQWHGDHIYIATKVQPVEWPHPSIDNPDMASRYPAAYLREQCEASLRRLGLETIDVYQLHGWFTRGIEETEWFDTLSQLKQEGKIRAIGVSIRDYRPEDGIEIAKRGMTESEQVIFNLFEQRPIQELFPVCEETGVAVLARVPFDEGSLTGTWTKDTYNQFAPEDFRRHYFKNDRFARTFDKVEMMKAVIRQLTGDQYTSLAEVALRYSLSHPAVSCSIPGMSSIRSLEANIKVSDGEPLPTELLEALQPFNWPRNYHNPDETN</sequence>
<dbReference type="InterPro" id="IPR053135">
    <property type="entry name" value="AKR2_Oxidoreductase"/>
</dbReference>
<evidence type="ECO:0000259" key="1">
    <source>
        <dbReference type="Pfam" id="PF00248"/>
    </source>
</evidence>
<evidence type="ECO:0000313" key="3">
    <source>
        <dbReference type="Proteomes" id="UP000093309"/>
    </source>
</evidence>
<dbReference type="PANTHER" id="PTHR43312:SF1">
    <property type="entry name" value="NADP-DEPENDENT OXIDOREDUCTASE DOMAIN-CONTAINING PROTEIN"/>
    <property type="match status" value="1"/>
</dbReference>
<feature type="domain" description="NADP-dependent oxidoreductase" evidence="1">
    <location>
        <begin position="15"/>
        <end position="317"/>
    </location>
</feature>
<gene>
    <name evidence="2" type="ORF">A8709_21350</name>
</gene>
<keyword evidence="3" id="KW-1185">Reference proteome</keyword>
<accession>A0A1C0ZXY2</accession>
<dbReference type="AlphaFoldDB" id="A0A1C0ZXY2"/>
<dbReference type="SUPFAM" id="SSF51430">
    <property type="entry name" value="NAD(P)-linked oxidoreductase"/>
    <property type="match status" value="1"/>
</dbReference>
<dbReference type="EMBL" id="LYPC01000026">
    <property type="protein sequence ID" value="OCT12880.1"/>
    <property type="molecule type" value="Genomic_DNA"/>
</dbReference>
<organism evidence="2 3">
    <name type="scientific">Paenibacillus pectinilyticus</name>
    <dbReference type="NCBI Taxonomy" id="512399"/>
    <lineage>
        <taxon>Bacteria</taxon>
        <taxon>Bacillati</taxon>
        <taxon>Bacillota</taxon>
        <taxon>Bacilli</taxon>
        <taxon>Bacillales</taxon>
        <taxon>Paenibacillaceae</taxon>
        <taxon>Paenibacillus</taxon>
    </lineage>
</organism>
<dbReference type="Gene3D" id="3.20.20.100">
    <property type="entry name" value="NADP-dependent oxidoreductase domain"/>
    <property type="match status" value="1"/>
</dbReference>
<dbReference type="RefSeq" id="WP_065854846.1">
    <property type="nucleotide sequence ID" value="NZ_LYPC01000026.1"/>
</dbReference>
<dbReference type="InterPro" id="IPR036812">
    <property type="entry name" value="NAD(P)_OxRdtase_dom_sf"/>
</dbReference>
<dbReference type="Pfam" id="PF00248">
    <property type="entry name" value="Aldo_ket_red"/>
    <property type="match status" value="1"/>
</dbReference>
<dbReference type="Proteomes" id="UP000093309">
    <property type="component" value="Unassembled WGS sequence"/>
</dbReference>
<dbReference type="CDD" id="cd19086">
    <property type="entry name" value="AKR_AKR11C1"/>
    <property type="match status" value="1"/>
</dbReference>
<name>A0A1C0ZXY2_9BACL</name>
<comment type="caution">
    <text evidence="2">The sequence shown here is derived from an EMBL/GenBank/DDBJ whole genome shotgun (WGS) entry which is preliminary data.</text>
</comment>
<protein>
    <submittedName>
        <fullName evidence="2">Aldo/keto reductase</fullName>
    </submittedName>
</protein>
<dbReference type="PANTHER" id="PTHR43312">
    <property type="entry name" value="D-THREO-ALDOSE 1-DEHYDROGENASE"/>
    <property type="match status" value="1"/>
</dbReference>
<dbReference type="InterPro" id="IPR023210">
    <property type="entry name" value="NADP_OxRdtase_dom"/>
</dbReference>
<dbReference type="STRING" id="512399.A8709_21350"/>
<dbReference type="OrthoDB" id="9773828at2"/>
<reference evidence="3" key="1">
    <citation type="submission" date="2016-05" db="EMBL/GenBank/DDBJ databases">
        <title>Paenibacillus oryzae. sp. nov., isolated from the rice root.</title>
        <authorList>
            <person name="Zhang J."/>
            <person name="Zhang X."/>
        </authorList>
    </citation>
    <scope>NUCLEOTIDE SEQUENCE [LARGE SCALE GENOMIC DNA]</scope>
    <source>
        <strain evidence="3">KCTC13222</strain>
    </source>
</reference>
<proteinExistence type="predicted"/>
<evidence type="ECO:0000313" key="2">
    <source>
        <dbReference type="EMBL" id="OCT12880.1"/>
    </source>
</evidence>